<dbReference type="PROSITE" id="PS00659">
    <property type="entry name" value="GLYCOSYL_HYDROL_F5"/>
    <property type="match status" value="1"/>
</dbReference>
<sequence length="976" mass="107314">MPRVPSISPATGNPTSSSYIHTTACNFVDSTGRTLLLRGVNLSGSSKAPVGKQSYVLEDFWEDAEAGVENFIGQPLNIDDGSADVHLARLRGWGFNMLRFPVTWEALEHEGPGKYDYDFMDYTIRVLKKCKEYGFRVYMDPHQDIWSRFSGGSGAPFWTLPACGIDPRNLTATQSAIIHCEYPLPHIADPASLPAMIWSTNYGRLLSQTVFTLFFAGRDFAPHCIIDGQNIQDYLQSHYIEACGVLADRIRLAGDLLDECVIGWDSLNEPFEGLCGWDDLSSNPLKQGSTLKKGTHPTPAQSLRLGMGQAQTVENWTFGALGPSRDGSVTIDPKGVKVWAAPESESAEGVNARWGWRRDAGRWKLGTCVWAQHGVWDVETGFVLREDYFRFSPTTGEPVDFIVDYWKPHFVAFARRIRRAHPEAILFVQPPVFAPPPEMGVGEGMGEEEEEGVLKGRCAYSAHYYDGLTLVTRHWNWFNADALGLLRGRYSNTLQAVKIGEGAIRRSLQEQLGMLKADAEILGPYPTIIGEIGIPFDMDGKRAYGWTDGGKYKGDYSRQEKALDASLNGADGENALNWTVWTYCTDHTHDWSDGWNMEDLSLWSADDLREREADDAGSLTSQLGDDDEGLYDGHGDSRAMLLQTKNASTKDKDKDLKDTSIVTVAAAAASSLSLATLGSIDRTAALGAYPHPSAADGTKLQPTRAPRRMPTLDDWRTDPYGFLTNGARAFRAFCRPWPHKVVGVPVDMRFEIGKAYFKLVVRVAAEDAPLSTASAAEGEGEGEEREEKGKLATEIYVPLVHYAVERLVRGGCGSVEGGVVKEGSEAEMKLEGLMDPGHRRSGSAEEQQQQRVSGRSSAVGSRWASSVDLPAMMSASMESSGSTSTAATTSSSTAAGTGTGVDQVDVAVKVSAGRWEVEGQMLRWWYDVPEEGEPPREYTIEIKRRVGVIKVSGKEHKEERSLCEKFCDEHAGCRVM</sequence>
<dbReference type="InterPro" id="IPR018087">
    <property type="entry name" value="Glyco_hydro_5_CS"/>
</dbReference>
<evidence type="ECO:0000259" key="6">
    <source>
        <dbReference type="Pfam" id="PF18564"/>
    </source>
</evidence>
<keyword evidence="8" id="KW-1185">Reference proteome</keyword>
<evidence type="ECO:0000313" key="7">
    <source>
        <dbReference type="EMBL" id="KAF5386870.1"/>
    </source>
</evidence>
<reference evidence="7 8" key="1">
    <citation type="journal article" date="2020" name="ISME J.">
        <title>Uncovering the hidden diversity of litter-decomposition mechanisms in mushroom-forming fungi.</title>
        <authorList>
            <person name="Floudas D."/>
            <person name="Bentzer J."/>
            <person name="Ahren D."/>
            <person name="Johansson T."/>
            <person name="Persson P."/>
            <person name="Tunlid A."/>
        </authorList>
    </citation>
    <scope>NUCLEOTIDE SEQUENCE [LARGE SCALE GENOMIC DNA]</scope>
    <source>
        <strain evidence="7 8">CBS 661.87</strain>
    </source>
</reference>
<protein>
    <recommendedName>
        <fullName evidence="9">Glycoside hydrolase family 5 protein</fullName>
    </recommendedName>
</protein>
<dbReference type="GO" id="GO:0000272">
    <property type="term" value="P:polysaccharide catabolic process"/>
    <property type="evidence" value="ECO:0007669"/>
    <property type="project" value="InterPro"/>
</dbReference>
<feature type="compositionally biased region" description="Low complexity" evidence="4">
    <location>
        <begin position="851"/>
        <end position="863"/>
    </location>
</feature>
<evidence type="ECO:0000256" key="3">
    <source>
        <dbReference type="ARBA" id="ARBA00023295"/>
    </source>
</evidence>
<dbReference type="OrthoDB" id="9971853at2759"/>
<feature type="compositionally biased region" description="Low complexity" evidence="4">
    <location>
        <begin position="875"/>
        <end position="896"/>
    </location>
</feature>
<evidence type="ECO:0000256" key="4">
    <source>
        <dbReference type="SAM" id="MobiDB-lite"/>
    </source>
</evidence>
<dbReference type="InterPro" id="IPR041036">
    <property type="entry name" value="GH5_C"/>
</dbReference>
<feature type="domain" description="Glycoside hydrolase family 5" evidence="5">
    <location>
        <begin position="86"/>
        <end position="146"/>
    </location>
</feature>
<comment type="caution">
    <text evidence="7">The sequence shown here is derived from an EMBL/GenBank/DDBJ whole genome shotgun (WGS) entry which is preliminary data.</text>
</comment>
<dbReference type="Pfam" id="PF00150">
    <property type="entry name" value="Cellulase"/>
    <property type="match status" value="1"/>
</dbReference>
<organism evidence="7 8">
    <name type="scientific">Tricholomella constricta</name>
    <dbReference type="NCBI Taxonomy" id="117010"/>
    <lineage>
        <taxon>Eukaryota</taxon>
        <taxon>Fungi</taxon>
        <taxon>Dikarya</taxon>
        <taxon>Basidiomycota</taxon>
        <taxon>Agaricomycotina</taxon>
        <taxon>Agaricomycetes</taxon>
        <taxon>Agaricomycetidae</taxon>
        <taxon>Agaricales</taxon>
        <taxon>Tricholomatineae</taxon>
        <taxon>Lyophyllaceae</taxon>
        <taxon>Tricholomella</taxon>
    </lineage>
</organism>
<feature type="domain" description="Glycoside hydrolase family 5 C-terminal" evidence="6">
    <location>
        <begin position="735"/>
        <end position="806"/>
    </location>
</feature>
<dbReference type="Pfam" id="PF18564">
    <property type="entry name" value="Glyco_hydro_5_C"/>
    <property type="match status" value="1"/>
</dbReference>
<evidence type="ECO:0000256" key="1">
    <source>
        <dbReference type="ARBA" id="ARBA00005641"/>
    </source>
</evidence>
<dbReference type="EMBL" id="JAACJP010000002">
    <property type="protein sequence ID" value="KAF5386870.1"/>
    <property type="molecule type" value="Genomic_DNA"/>
</dbReference>
<evidence type="ECO:0008006" key="9">
    <source>
        <dbReference type="Google" id="ProtNLM"/>
    </source>
</evidence>
<dbReference type="PANTHER" id="PTHR31308:SF6">
    <property type="entry name" value="GLYCOSIDE HYDROLASE FAMILY 5 C-TERMINAL DOMAIN-CONTAINING PROTEIN"/>
    <property type="match status" value="1"/>
</dbReference>
<dbReference type="Proteomes" id="UP000565441">
    <property type="component" value="Unassembled WGS sequence"/>
</dbReference>
<dbReference type="InterPro" id="IPR052066">
    <property type="entry name" value="Glycosphingolipid_Hydrolases"/>
</dbReference>
<comment type="similarity">
    <text evidence="1">Belongs to the glycosyl hydrolase 5 (cellulase A) family.</text>
</comment>
<dbReference type="InterPro" id="IPR017853">
    <property type="entry name" value="GH"/>
</dbReference>
<dbReference type="AlphaFoldDB" id="A0A8H5MA23"/>
<dbReference type="Gene3D" id="3.20.20.80">
    <property type="entry name" value="Glycosidases"/>
    <property type="match status" value="2"/>
</dbReference>
<feature type="region of interest" description="Disordered" evidence="4">
    <location>
        <begin position="834"/>
        <end position="863"/>
    </location>
</feature>
<feature type="region of interest" description="Disordered" evidence="4">
    <location>
        <begin position="690"/>
        <end position="712"/>
    </location>
</feature>
<evidence type="ECO:0000313" key="8">
    <source>
        <dbReference type="Proteomes" id="UP000565441"/>
    </source>
</evidence>
<gene>
    <name evidence="7" type="ORF">D9615_002083</name>
</gene>
<dbReference type="InterPro" id="IPR001547">
    <property type="entry name" value="Glyco_hydro_5"/>
</dbReference>
<proteinExistence type="inferred from homology"/>
<feature type="region of interest" description="Disordered" evidence="4">
    <location>
        <begin position="875"/>
        <end position="899"/>
    </location>
</feature>
<keyword evidence="2" id="KW-0378">Hydrolase</keyword>
<evidence type="ECO:0000256" key="2">
    <source>
        <dbReference type="ARBA" id="ARBA00022801"/>
    </source>
</evidence>
<dbReference type="PANTHER" id="PTHR31308">
    <property type="match status" value="1"/>
</dbReference>
<accession>A0A8H5MA23</accession>
<evidence type="ECO:0000259" key="5">
    <source>
        <dbReference type="Pfam" id="PF00150"/>
    </source>
</evidence>
<keyword evidence="3" id="KW-0326">Glycosidase</keyword>
<name>A0A8H5MA23_9AGAR</name>
<dbReference type="SUPFAM" id="SSF51445">
    <property type="entry name" value="(Trans)glycosidases"/>
    <property type="match status" value="1"/>
</dbReference>
<dbReference type="GO" id="GO:1904462">
    <property type="term" value="P:ergosteryl 3-beta-D-glucoside catabolic process"/>
    <property type="evidence" value="ECO:0007669"/>
    <property type="project" value="TreeGrafter"/>
</dbReference>
<dbReference type="GO" id="GO:0050295">
    <property type="term" value="F:steryl-beta-glucosidase activity"/>
    <property type="evidence" value="ECO:0007669"/>
    <property type="project" value="TreeGrafter"/>
</dbReference>